<evidence type="ECO:0000256" key="6">
    <source>
        <dbReference type="SAM" id="SignalP"/>
    </source>
</evidence>
<dbReference type="EMBL" id="JACHWS010000003">
    <property type="protein sequence ID" value="MBB3038483.1"/>
    <property type="molecule type" value="Genomic_DNA"/>
</dbReference>
<dbReference type="OrthoDB" id="9762335at2"/>
<dbReference type="Pfam" id="PF13416">
    <property type="entry name" value="SBP_bac_8"/>
    <property type="match status" value="1"/>
</dbReference>
<accession>A0A839RR99</accession>
<evidence type="ECO:0000256" key="1">
    <source>
        <dbReference type="ARBA" id="ARBA00022475"/>
    </source>
</evidence>
<comment type="caution">
    <text evidence="7">The sequence shown here is derived from an EMBL/GenBank/DDBJ whole genome shotgun (WGS) entry which is preliminary data.</text>
</comment>
<dbReference type="SUPFAM" id="SSF53850">
    <property type="entry name" value="Periplasmic binding protein-like II"/>
    <property type="match status" value="1"/>
</dbReference>
<feature type="signal peptide" evidence="6">
    <location>
        <begin position="1"/>
        <end position="37"/>
    </location>
</feature>
<feature type="chain" id="PRO_5032421911" evidence="6">
    <location>
        <begin position="38"/>
        <end position="437"/>
    </location>
</feature>
<dbReference type="InterPro" id="IPR006059">
    <property type="entry name" value="SBP"/>
</dbReference>
<protein>
    <submittedName>
        <fullName evidence="7">Multiple sugar transport system substrate-binding protein</fullName>
    </submittedName>
</protein>
<dbReference type="Gene3D" id="3.40.190.10">
    <property type="entry name" value="Periplasmic binding protein-like II"/>
    <property type="match status" value="1"/>
</dbReference>
<evidence type="ECO:0000256" key="2">
    <source>
        <dbReference type="ARBA" id="ARBA00022729"/>
    </source>
</evidence>
<evidence type="ECO:0000313" key="8">
    <source>
        <dbReference type="Proteomes" id="UP000567922"/>
    </source>
</evidence>
<proteinExistence type="predicted"/>
<gene>
    <name evidence="7" type="ORF">FHU29_002952</name>
</gene>
<name>A0A839RR99_9ACTN</name>
<keyword evidence="7" id="KW-0762">Sugar transport</keyword>
<keyword evidence="2 6" id="KW-0732">Signal</keyword>
<dbReference type="RefSeq" id="WP_064440422.1">
    <property type="nucleotide sequence ID" value="NZ_BDDI01000008.1"/>
</dbReference>
<dbReference type="InterPro" id="IPR050490">
    <property type="entry name" value="Bact_solute-bd_prot1"/>
</dbReference>
<organism evidence="7 8">
    <name type="scientific">Hoyosella altamirensis</name>
    <dbReference type="NCBI Taxonomy" id="616997"/>
    <lineage>
        <taxon>Bacteria</taxon>
        <taxon>Bacillati</taxon>
        <taxon>Actinomycetota</taxon>
        <taxon>Actinomycetes</taxon>
        <taxon>Mycobacteriales</taxon>
        <taxon>Hoyosellaceae</taxon>
        <taxon>Hoyosella</taxon>
    </lineage>
</organism>
<evidence type="ECO:0000256" key="5">
    <source>
        <dbReference type="ARBA" id="ARBA00023288"/>
    </source>
</evidence>
<sequence length="437" mass="48321">MRQRYRRRHSTVRSRPRQAFTAALTTAALLLAGCSSANIPDSRTEIVMWNHAAGNPEELATISEVIDAFNASQDQYFVRQEAFPQLVYGDAITAAALTGDLPCIVDIDGPIVPNWAWAELLRPLEISQETLDQMLPSTLGEYQDETYSVGYYDVALGIHARQSVLERYGIRIPSIEEPWSGEEFDAALETIAAGGEFRYPLDLGTGIADGEWWSYAYSPFLQSFGGDQIDRDTYLTAEGALNGPEAVAFGEWFQSLFTRGLVSREGNPARPEFFDGSVALSWQGSWEALKAYEEWGDDMLQLPPPDFGAGPVIGGASWQWGVSTSCEDPAGAFEYLEFTLQPQYLARFSEELGVIPATQAATELTPQFSEDGQLRPAVDLSREFAMVRPQTPAYQVISSVFEKTLKDIMHGADVEAVLNRAVRDIDTNIRSNDGYGF</sequence>
<evidence type="ECO:0000256" key="3">
    <source>
        <dbReference type="ARBA" id="ARBA00023136"/>
    </source>
</evidence>
<dbReference type="PROSITE" id="PS51257">
    <property type="entry name" value="PROKAR_LIPOPROTEIN"/>
    <property type="match status" value="1"/>
</dbReference>
<keyword evidence="8" id="KW-1185">Reference proteome</keyword>
<evidence type="ECO:0000256" key="4">
    <source>
        <dbReference type="ARBA" id="ARBA00023139"/>
    </source>
</evidence>
<dbReference type="AlphaFoldDB" id="A0A839RR99"/>
<evidence type="ECO:0000313" key="7">
    <source>
        <dbReference type="EMBL" id="MBB3038483.1"/>
    </source>
</evidence>
<dbReference type="PANTHER" id="PTHR43649:SF33">
    <property type="entry name" value="POLYGALACTURONAN_RHAMNOGALACTURONAN-BINDING PROTEIN YTCQ"/>
    <property type="match status" value="1"/>
</dbReference>
<dbReference type="PANTHER" id="PTHR43649">
    <property type="entry name" value="ARABINOSE-BINDING PROTEIN-RELATED"/>
    <property type="match status" value="1"/>
</dbReference>
<keyword evidence="3" id="KW-0472">Membrane</keyword>
<keyword evidence="7" id="KW-0813">Transport</keyword>
<reference evidence="7 8" key="1">
    <citation type="submission" date="2020-08" db="EMBL/GenBank/DDBJ databases">
        <title>Sequencing the genomes of 1000 actinobacteria strains.</title>
        <authorList>
            <person name="Klenk H.-P."/>
        </authorList>
    </citation>
    <scope>NUCLEOTIDE SEQUENCE [LARGE SCALE GENOMIC DNA]</scope>
    <source>
        <strain evidence="7 8">DSM 45258</strain>
    </source>
</reference>
<keyword evidence="1" id="KW-1003">Cell membrane</keyword>
<dbReference type="Proteomes" id="UP000567922">
    <property type="component" value="Unassembled WGS sequence"/>
</dbReference>
<keyword evidence="4" id="KW-0564">Palmitate</keyword>
<keyword evidence="5" id="KW-0449">Lipoprotein</keyword>